<evidence type="ECO:0000313" key="4">
    <source>
        <dbReference type="Proteomes" id="UP000291613"/>
    </source>
</evidence>
<proteinExistence type="predicted"/>
<name>A0A4Q9GLJ9_9HYPH</name>
<dbReference type="AlphaFoldDB" id="A0A4Q9GLJ9"/>
<evidence type="ECO:0008006" key="5">
    <source>
        <dbReference type="Google" id="ProtNLM"/>
    </source>
</evidence>
<feature type="chain" id="PRO_5020190432" description="Outer membrane beta-barrel protein" evidence="2">
    <location>
        <begin position="22"/>
        <end position="485"/>
    </location>
</feature>
<feature type="region of interest" description="Disordered" evidence="1">
    <location>
        <begin position="207"/>
        <end position="228"/>
    </location>
</feature>
<dbReference type="RefSeq" id="WP_131001373.1">
    <property type="nucleotide sequence ID" value="NZ_JBHSZR010000002.1"/>
</dbReference>
<feature type="signal peptide" evidence="2">
    <location>
        <begin position="1"/>
        <end position="21"/>
    </location>
</feature>
<dbReference type="Proteomes" id="UP000291613">
    <property type="component" value="Unassembled WGS sequence"/>
</dbReference>
<reference evidence="3 4" key="1">
    <citation type="submission" date="2019-02" db="EMBL/GenBank/DDBJ databases">
        <title>Hansschlegelia quercus sp. nov., a novel methylotrophic bacterium from buds of oak (Quercus robur L.).</title>
        <authorList>
            <person name="Agafonova N.V."/>
            <person name="Kaparullina E.N."/>
            <person name="Grouzdev D.S."/>
            <person name="Doronina N.V."/>
        </authorList>
    </citation>
    <scope>NUCLEOTIDE SEQUENCE [LARGE SCALE GENOMIC DNA]</scope>
    <source>
        <strain evidence="3 4">Dub</strain>
    </source>
</reference>
<protein>
    <recommendedName>
        <fullName evidence="5">Outer membrane beta-barrel protein</fullName>
    </recommendedName>
</protein>
<feature type="region of interest" description="Disordered" evidence="1">
    <location>
        <begin position="77"/>
        <end position="100"/>
    </location>
</feature>
<evidence type="ECO:0000313" key="3">
    <source>
        <dbReference type="EMBL" id="TBN55122.1"/>
    </source>
</evidence>
<dbReference type="OrthoDB" id="7398962at2"/>
<accession>A0A4Q9GLJ9</accession>
<feature type="region of interest" description="Disordered" evidence="1">
    <location>
        <begin position="41"/>
        <end position="64"/>
    </location>
</feature>
<feature type="compositionally biased region" description="Polar residues" evidence="1">
    <location>
        <begin position="207"/>
        <end position="216"/>
    </location>
</feature>
<evidence type="ECO:0000256" key="2">
    <source>
        <dbReference type="SAM" id="SignalP"/>
    </source>
</evidence>
<gene>
    <name evidence="3" type="ORF">EYR15_03000</name>
</gene>
<keyword evidence="4" id="KW-1185">Reference proteome</keyword>
<dbReference type="EMBL" id="SIUB01000001">
    <property type="protein sequence ID" value="TBN55122.1"/>
    <property type="molecule type" value="Genomic_DNA"/>
</dbReference>
<sequence length="485" mass="52449">MSRRRALTCSLVTAATISAGAAFGQTAAPEAAEEPLRRLDGRNLAGGDYGVDQQEQAPLAGGDYGVDRAGDFATDGALRPLASDPLSARSGSLRRRLPRLPGFPADDPYAPLGVRAGAFVLRPTIEAGGGYDSNPDRLDKGGKGSAFYRLRGGLDAVSDWERHEVAVRVDGQMRRFTDSERTGYEPQGSAVVDGRLDVTERTQLLSEARASVTTSRPGDPDTPTGLKGDEIQKSFGGTLGVSQTFNRLSFKLEGLADRYLFNDSKLRDGTIRDNGDRIYNAYELRLRGAYDLSPMLQPFAEVAIDTRDYDLRTGDDGRRLGSDGYAARVGATFEAARLITGELAVGYGRQRPNEKELKDTDGLLIDGAVIWSPSALTTVTGSAKTALQETTLAGSGGVLVRSFGLAVEHRLRRNFIVTARADYERSRYRGIGRIDDGVTLALETEYRLSRSLSLISSVSHERLNSSEAGEDYKASIVEVGLRLRR</sequence>
<organism evidence="3 4">
    <name type="scientific">Hansschlegelia quercus</name>
    <dbReference type="NCBI Taxonomy" id="2528245"/>
    <lineage>
        <taxon>Bacteria</taxon>
        <taxon>Pseudomonadati</taxon>
        <taxon>Pseudomonadota</taxon>
        <taxon>Alphaproteobacteria</taxon>
        <taxon>Hyphomicrobiales</taxon>
        <taxon>Methylopilaceae</taxon>
        <taxon>Hansschlegelia</taxon>
    </lineage>
</organism>
<evidence type="ECO:0000256" key="1">
    <source>
        <dbReference type="SAM" id="MobiDB-lite"/>
    </source>
</evidence>
<comment type="caution">
    <text evidence="3">The sequence shown here is derived from an EMBL/GenBank/DDBJ whole genome shotgun (WGS) entry which is preliminary data.</text>
</comment>
<keyword evidence="2" id="KW-0732">Signal</keyword>
<dbReference type="Pfam" id="PF10082">
    <property type="entry name" value="BBP2_2"/>
    <property type="match status" value="1"/>
</dbReference>
<dbReference type="InterPro" id="IPR018759">
    <property type="entry name" value="BBP2_2"/>
</dbReference>